<dbReference type="GO" id="GO:0004414">
    <property type="term" value="F:homoserine O-acetyltransferase activity"/>
    <property type="evidence" value="ECO:0007669"/>
    <property type="project" value="TreeGrafter"/>
</dbReference>
<dbReference type="Gene3D" id="3.40.50.1820">
    <property type="entry name" value="alpha/beta hydrolase"/>
    <property type="match status" value="1"/>
</dbReference>
<dbReference type="GeneID" id="110235295"/>
<dbReference type="GO" id="GO:0009001">
    <property type="term" value="F:serine O-acetyltransferase activity"/>
    <property type="evidence" value="ECO:0007669"/>
    <property type="project" value="TreeGrafter"/>
</dbReference>
<dbReference type="InterPro" id="IPR008220">
    <property type="entry name" value="HAT_MetX-like"/>
</dbReference>
<proteinExistence type="predicted"/>
<dbReference type="PANTHER" id="PTHR32268:SF16">
    <property type="entry name" value="SERINE O-SUCCINYLTRANSFERASE"/>
    <property type="match status" value="1"/>
</dbReference>
<name>A0A913WZM0_EXADI</name>
<protein>
    <submittedName>
        <fullName evidence="1">Uncharacterized protein</fullName>
    </submittedName>
</protein>
<dbReference type="Proteomes" id="UP000887567">
    <property type="component" value="Unplaced"/>
</dbReference>
<reference evidence="1" key="1">
    <citation type="submission" date="2022-11" db="UniProtKB">
        <authorList>
            <consortium name="EnsemblMetazoa"/>
        </authorList>
    </citation>
    <scope>IDENTIFICATION</scope>
</reference>
<dbReference type="SUPFAM" id="SSF53474">
    <property type="entry name" value="alpha/beta-Hydrolases"/>
    <property type="match status" value="1"/>
</dbReference>
<dbReference type="EnsemblMetazoa" id="XM_021040744.2">
    <property type="protein sequence ID" value="XP_020896403.1"/>
    <property type="gene ID" value="LOC110235295"/>
</dbReference>
<dbReference type="GO" id="GO:0009086">
    <property type="term" value="P:methionine biosynthetic process"/>
    <property type="evidence" value="ECO:0007669"/>
    <property type="project" value="TreeGrafter"/>
</dbReference>
<organism evidence="1 2">
    <name type="scientific">Exaiptasia diaphana</name>
    <name type="common">Tropical sea anemone</name>
    <name type="synonym">Aiptasia pulchella</name>
    <dbReference type="NCBI Taxonomy" id="2652724"/>
    <lineage>
        <taxon>Eukaryota</taxon>
        <taxon>Metazoa</taxon>
        <taxon>Cnidaria</taxon>
        <taxon>Anthozoa</taxon>
        <taxon>Hexacorallia</taxon>
        <taxon>Actiniaria</taxon>
        <taxon>Aiptasiidae</taxon>
        <taxon>Exaiptasia</taxon>
    </lineage>
</organism>
<dbReference type="InterPro" id="IPR029058">
    <property type="entry name" value="AB_hydrolase_fold"/>
</dbReference>
<evidence type="ECO:0000313" key="1">
    <source>
        <dbReference type="EnsemblMetazoa" id="XP_020896403.1"/>
    </source>
</evidence>
<dbReference type="PANTHER" id="PTHR32268">
    <property type="entry name" value="HOMOSERINE O-ACETYLTRANSFERASE"/>
    <property type="match status" value="1"/>
</dbReference>
<dbReference type="GO" id="GO:0009092">
    <property type="term" value="P:homoserine metabolic process"/>
    <property type="evidence" value="ECO:0007669"/>
    <property type="project" value="TreeGrafter"/>
</dbReference>
<dbReference type="RefSeq" id="XP_020896403.1">
    <property type="nucleotide sequence ID" value="XM_021040744.2"/>
</dbReference>
<dbReference type="GO" id="GO:0006535">
    <property type="term" value="P:cysteine biosynthetic process from serine"/>
    <property type="evidence" value="ECO:0007669"/>
    <property type="project" value="TreeGrafter"/>
</dbReference>
<dbReference type="KEGG" id="epa:110235295"/>
<keyword evidence="2" id="KW-1185">Reference proteome</keyword>
<dbReference type="AlphaFoldDB" id="A0A913WZM0"/>
<dbReference type="OrthoDB" id="444135at2759"/>
<evidence type="ECO:0000313" key="2">
    <source>
        <dbReference type="Proteomes" id="UP000887567"/>
    </source>
</evidence>
<sequence>MNTRTILSRILRSTRFLGLQSRPMPLNRSKHIIANKQVKVPDFVQEFKGMEPSFPCLTELSPRSKGSIGADPVYSQVLTGFQTFLYNQPFYFQYNEGVVPEMVVAYETWGQLNDDKSNVVLLYTGLSASSHARSNEVLSIDFL</sequence>
<dbReference type="GO" id="GO:0005739">
    <property type="term" value="C:mitochondrion"/>
    <property type="evidence" value="ECO:0007669"/>
    <property type="project" value="TreeGrafter"/>
</dbReference>
<accession>A0A913WZM0</accession>